<reference evidence="3 4" key="1">
    <citation type="journal article" date="2016" name="Nat. Commun.">
        <title>Thousands of microbial genomes shed light on interconnected biogeochemical processes in an aquifer system.</title>
        <authorList>
            <person name="Anantharaman K."/>
            <person name="Brown C.T."/>
            <person name="Hug L.A."/>
            <person name="Sharon I."/>
            <person name="Castelle C.J."/>
            <person name="Probst A.J."/>
            <person name="Thomas B.C."/>
            <person name="Singh A."/>
            <person name="Wilkins M.J."/>
            <person name="Karaoz U."/>
            <person name="Brodie E.L."/>
            <person name="Williams K.H."/>
            <person name="Hubbard S.S."/>
            <person name="Banfield J.F."/>
        </authorList>
    </citation>
    <scope>NUCLEOTIDE SEQUENCE [LARGE SCALE GENOMIC DNA]</scope>
</reference>
<keyword evidence="2" id="KW-0732">Signal</keyword>
<evidence type="ECO:0000256" key="1">
    <source>
        <dbReference type="SAM" id="Phobius"/>
    </source>
</evidence>
<keyword evidence="1" id="KW-0472">Membrane</keyword>
<feature type="transmembrane region" description="Helical" evidence="1">
    <location>
        <begin position="42"/>
        <end position="68"/>
    </location>
</feature>
<dbReference type="Proteomes" id="UP000177954">
    <property type="component" value="Unassembled WGS sequence"/>
</dbReference>
<evidence type="ECO:0000256" key="2">
    <source>
        <dbReference type="SAM" id="SignalP"/>
    </source>
</evidence>
<evidence type="ECO:0000313" key="4">
    <source>
        <dbReference type="Proteomes" id="UP000177954"/>
    </source>
</evidence>
<dbReference type="AlphaFoldDB" id="A0A1G2GZT9"/>
<evidence type="ECO:0008006" key="5">
    <source>
        <dbReference type="Google" id="ProtNLM"/>
    </source>
</evidence>
<feature type="chain" id="PRO_5009583027" description="Cardiolipin synthase N-terminal domain-containing protein" evidence="2">
    <location>
        <begin position="33"/>
        <end position="130"/>
    </location>
</feature>
<sequence>MVVKIKRFINKLKMKKTLIVASSLLAPALLFAQVVVDNFKDLLHSIGVVINWVIPVVVALAVLVVIWGAFQFVVSAGDPEKRKEGKDKIIWGIVGVVVILSIWGLIGFLASTFDLGGTVPNVPTVPVIAL</sequence>
<proteinExistence type="predicted"/>
<gene>
    <name evidence="3" type="ORF">A3J04_04180</name>
</gene>
<protein>
    <recommendedName>
        <fullName evidence="5">Cardiolipin synthase N-terminal domain-containing protein</fullName>
    </recommendedName>
</protein>
<dbReference type="InterPro" id="IPR043993">
    <property type="entry name" value="T4SS_pilin"/>
</dbReference>
<name>A0A1G2GZT9_9BACT</name>
<dbReference type="EMBL" id="MHNZ01000029">
    <property type="protein sequence ID" value="OGZ55717.1"/>
    <property type="molecule type" value="Genomic_DNA"/>
</dbReference>
<dbReference type="STRING" id="1802129.A3J04_04180"/>
<accession>A0A1G2GZT9</accession>
<keyword evidence="1" id="KW-1133">Transmembrane helix</keyword>
<keyword evidence="1" id="KW-0812">Transmembrane</keyword>
<dbReference type="NCBIfam" id="NF045849">
    <property type="entry name" value="ICE_MMCAP2_0565"/>
    <property type="match status" value="1"/>
</dbReference>
<feature type="transmembrane region" description="Helical" evidence="1">
    <location>
        <begin position="89"/>
        <end position="110"/>
    </location>
</feature>
<dbReference type="Pfam" id="PF18895">
    <property type="entry name" value="T4SS_pilin"/>
    <property type="match status" value="1"/>
</dbReference>
<comment type="caution">
    <text evidence="3">The sequence shown here is derived from an EMBL/GenBank/DDBJ whole genome shotgun (WGS) entry which is preliminary data.</text>
</comment>
<evidence type="ECO:0000313" key="3">
    <source>
        <dbReference type="EMBL" id="OGZ55717.1"/>
    </source>
</evidence>
<feature type="signal peptide" evidence="2">
    <location>
        <begin position="1"/>
        <end position="32"/>
    </location>
</feature>
<organism evidence="3 4">
    <name type="scientific">Candidatus Ryanbacteria bacterium RIFCSPLOWO2_02_FULL_47_14</name>
    <dbReference type="NCBI Taxonomy" id="1802129"/>
    <lineage>
        <taxon>Bacteria</taxon>
        <taxon>Candidatus Ryaniibacteriota</taxon>
    </lineage>
</organism>